<dbReference type="Proteomes" id="UP000008718">
    <property type="component" value="Chromosome"/>
</dbReference>
<evidence type="ECO:0000256" key="1">
    <source>
        <dbReference type="SAM" id="Phobius"/>
    </source>
</evidence>
<dbReference type="AlphaFoldDB" id="E4T5C6"/>
<keyword evidence="1" id="KW-1133">Transmembrane helix</keyword>
<evidence type="ECO:0000313" key="2">
    <source>
        <dbReference type="EMBL" id="ADQ79920.1"/>
    </source>
</evidence>
<proteinExistence type="predicted"/>
<dbReference type="EMBL" id="CP002345">
    <property type="protein sequence ID" value="ADQ79920.1"/>
    <property type="molecule type" value="Genomic_DNA"/>
</dbReference>
<dbReference type="STRING" id="694427.Palpr_1781"/>
<organism evidence="2 3">
    <name type="scientific">Paludibacter propionicigenes (strain DSM 17365 / JCM 13257 / WB4)</name>
    <dbReference type="NCBI Taxonomy" id="694427"/>
    <lineage>
        <taxon>Bacteria</taxon>
        <taxon>Pseudomonadati</taxon>
        <taxon>Bacteroidota</taxon>
        <taxon>Bacteroidia</taxon>
        <taxon>Bacteroidales</taxon>
        <taxon>Paludibacteraceae</taxon>
        <taxon>Paludibacter</taxon>
    </lineage>
</organism>
<gene>
    <name evidence="2" type="ordered locus">Palpr_1781</name>
</gene>
<reference evidence="2 3" key="2">
    <citation type="journal article" date="2011" name="Stand. Genomic Sci.">
        <title>Complete genome sequence of Paludibacter propionicigenes type strain (WB4).</title>
        <authorList>
            <person name="Gronow S."/>
            <person name="Munk C."/>
            <person name="Lapidus A."/>
            <person name="Nolan M."/>
            <person name="Lucas S."/>
            <person name="Hammon N."/>
            <person name="Deshpande S."/>
            <person name="Cheng J.F."/>
            <person name="Tapia R."/>
            <person name="Han C."/>
            <person name="Goodwin L."/>
            <person name="Pitluck S."/>
            <person name="Liolios K."/>
            <person name="Ivanova N."/>
            <person name="Mavromatis K."/>
            <person name="Mikhailova N."/>
            <person name="Pati A."/>
            <person name="Chen A."/>
            <person name="Palaniappan K."/>
            <person name="Land M."/>
            <person name="Hauser L."/>
            <person name="Chang Y.J."/>
            <person name="Jeffries C.D."/>
            <person name="Brambilla E."/>
            <person name="Rohde M."/>
            <person name="Goker M."/>
            <person name="Detter J.C."/>
            <person name="Woyke T."/>
            <person name="Bristow J."/>
            <person name="Eisen J.A."/>
            <person name="Markowitz V."/>
            <person name="Hugenholtz P."/>
            <person name="Kyrpides N.C."/>
            <person name="Klenk H.P."/>
        </authorList>
    </citation>
    <scope>NUCLEOTIDE SEQUENCE [LARGE SCALE GENOMIC DNA]</scope>
    <source>
        <strain evidence="3">DSM 17365 / JCM 13257 / WB4</strain>
    </source>
</reference>
<dbReference type="OrthoDB" id="823034at2"/>
<accession>E4T5C6</accession>
<dbReference type="eggNOG" id="ENOG5033J0C">
    <property type="taxonomic scope" value="Bacteria"/>
</dbReference>
<feature type="transmembrane region" description="Helical" evidence="1">
    <location>
        <begin position="6"/>
        <end position="24"/>
    </location>
</feature>
<protein>
    <submittedName>
        <fullName evidence="2">Uncharacterized protein</fullName>
    </submittedName>
</protein>
<keyword evidence="3" id="KW-1185">Reference proteome</keyword>
<dbReference type="RefSeq" id="WP_013445289.1">
    <property type="nucleotide sequence ID" value="NC_014734.1"/>
</dbReference>
<name>E4T5C6_PALPW</name>
<keyword evidence="1" id="KW-0472">Membrane</keyword>
<dbReference type="KEGG" id="ppn:Palpr_1781"/>
<sequence>MKTSNIIITAFAILIVGAVFFLFADSKTHKEEENNKISYKEYVLPSFKVIVAEEASDIHVDRSDSNLMRVEYVKGIKTPRKLYEVTHDTLHAYCGLRMFIKCKQISQIVGKKHLWINVSNFEPDSLMVKVTRGRFVYNSDQDKRYTINKKYYNISIIANDSAHVDLDNSKFGNLTIKSNNAFVNNYCETNRLSAVLTNFSRFYSKDKNGYIAIEKDTNSNVFIDDNNYAANR</sequence>
<dbReference type="HOGENOM" id="CLU_1193939_0_0_10"/>
<reference key="1">
    <citation type="submission" date="2010-11" db="EMBL/GenBank/DDBJ databases">
        <title>The complete genome of Paludibacter propionicigenes DSM 17365.</title>
        <authorList>
            <consortium name="US DOE Joint Genome Institute (JGI-PGF)"/>
            <person name="Lucas S."/>
            <person name="Copeland A."/>
            <person name="Lapidus A."/>
            <person name="Bruce D."/>
            <person name="Goodwin L."/>
            <person name="Pitluck S."/>
            <person name="Kyrpides N."/>
            <person name="Mavromatis K."/>
            <person name="Ivanova N."/>
            <person name="Munk A.C."/>
            <person name="Brettin T."/>
            <person name="Detter J.C."/>
            <person name="Han C."/>
            <person name="Tapia R."/>
            <person name="Land M."/>
            <person name="Hauser L."/>
            <person name="Markowitz V."/>
            <person name="Cheng J.-F."/>
            <person name="Hugenholtz P."/>
            <person name="Woyke T."/>
            <person name="Wu D."/>
            <person name="Gronow S."/>
            <person name="Wellnitz S."/>
            <person name="Brambilla E."/>
            <person name="Klenk H.-P."/>
            <person name="Eisen J.A."/>
        </authorList>
    </citation>
    <scope>NUCLEOTIDE SEQUENCE</scope>
    <source>
        <strain>WB4</strain>
    </source>
</reference>
<evidence type="ECO:0000313" key="3">
    <source>
        <dbReference type="Proteomes" id="UP000008718"/>
    </source>
</evidence>
<keyword evidence="1" id="KW-0812">Transmembrane</keyword>